<reference evidence="3" key="2">
    <citation type="submission" date="2014-06" db="EMBL/GenBank/DDBJ databases">
        <authorList>
            <person name="Aslett M."/>
            <person name="De Silva Nishadi"/>
        </authorList>
    </citation>
    <scope>NUCLEOTIDE SEQUENCE</scope>
    <source>
        <strain evidence="3">Bond</strain>
    </source>
</reference>
<keyword evidence="1" id="KW-0175">Coiled coil</keyword>
<dbReference type="EMBL" id="LK055101">
    <property type="protein sequence ID" value="CDR71654.1"/>
    <property type="molecule type" value="Genomic_DNA"/>
</dbReference>
<evidence type="ECO:0000256" key="2">
    <source>
        <dbReference type="SAM" id="Phobius"/>
    </source>
</evidence>
<dbReference type="KEGG" id="bbig:BBBOND_0003120"/>
<keyword evidence="2" id="KW-0812">Transmembrane</keyword>
<accession>A0A061BJI4</accession>
<evidence type="ECO:0000256" key="1">
    <source>
        <dbReference type="SAM" id="Coils"/>
    </source>
</evidence>
<keyword evidence="2" id="KW-1133">Transmembrane helix</keyword>
<proteinExistence type="predicted"/>
<sequence length="1694" mass="190242">MGFLSGVLGAVKNENEVTTYDNYITGEDKKLNKVIEKLNKNIGSGRAGLVESVAAVKGWLEGYGKSVKEKTENIYIQMKMIMNNIDTHKTYIDNTTKDGFDAISSNLSGSITINKRLLAKLQNDGEIIKLIDVPLQKKTAPAIEKIFQAFSELKKLAKNDDIRKTFLKTQQEHHELCRSIHKELHENADKKAVEFVGDIQSEIKELESKMKNLDQGLSESEKQLMRLISIADDAVRHARDNDLNMDSLDALIRGKLTKQIKDINSELLEFENNFRINVQRPLDSAVSLVYTSITELYKKIDNVGGATLADSEHKTVDELIAYIKKQVFTIKNSVLGGDNAKSSVEHHWKDFKSGVENLVKELNGTDVADPGPRRTGLLRDILDGVLKYAKRFSERGNEEEYFEKTVEEWVVNILTDNEFVRQKFKAYLKGNSKLHSQYKSADSSDELNDEGIAKIAQQIVANLKVGIIDDAVKDFKSTIDSVRLDHNDKIQKYVSAVQIVCQQFSGGIDLQMDRHKKGEINFDGAIAAIDRVVLKNPASPSAAMAKGYLEEAYKRIMYVLSTTADQVASELQQFVNKSSLDTAVEAAIGKVAGMATLLRSDPVTGALDYLKKPISNLHGNLENATGQLSTGGRTAGDSTNYAKNVDTRLKEVQSQTQALLSGMKIQRMALDAAIKGVDEPLAAITVLANQLNAKDNGIEKTVKYLEMFLKTLGQNNEEGSLRMSIKKCINANHSALSYLRKQVKQAVEAAKASIIEYIQTTSEELIKRINSATDAMKTEAHSLYANRRKNELQDLKDVVELRLGEIKGIIYLDSISGHKALLKRVKGDLDDFGKLVRRQDNKLDALQNKESVEELSQAFRAYVDPILFHVADEIRKLFESEGPHNIYHMKLETAYEKLKLVLAHLKNNSNRKFTFDSRFSELLDQLQNLLGDFNPSTSFSEISMPLLDAVKHGLTSFSSELTKAYVSPYSGQNINWAVGLDSVLSGQPKKCAQILCTLVPILLEDLSELSENCDGRWKGKMINLSIESTKYNTVNGLGGFFANRGYDVSRSDKQEGELRNKDGCKGEHIQRWIAGTVVSQSGNRNLIDDLKCIFAHLETYNQVCHMATQFSTKYPCSVYEMLMWLCGLPYNAVRSDLLREGIGNLLENPDKKLANVDGIALYDHESSYLDAYPSKITYRNLDAVLHHVCEKAYDVLTHVVGFGDEFTVYACEFSTNSLHLMYPTDPSQCLDMLLDILRRLFRALRFLRSRCKVPAEHYGWRDCRYGRDVFTSKSHCNNQSTGKAACHPTCEATCKPNCRVHASVSCQPNSPLMSYLNDCLPGHLPHRLQSVGCKPKCNTCSASSTKSMPCLTPLGFRAFSGCTKSGEDLCKIIETFMNIDDIDALFALTPSPPSTLPEHYAFTLSFVDGWETNNKHSFLELMRTSLTEQSIKLYKNTDDLTDLLRQTYGNTPSDHGKTYKDGDKIDLSCFSLTTICSNKQHCAPYVSNLCCDVYGHFAHKHSNLYMSWAIYLTWDFWNCLNNLYNDFIQIFCLDWGCQMCLNGNSCKPGKHGMPNPKGPGSGCLCPSLVGCRGVWPTLYNYGLTFQNVKTLITMKKKCIDMRSQLYDVLHSDYFKNLFTECDNFLYQIRLPFMTLTLALWLLSLLYLLHIMVIRLDLLHIKSHLHSPSTHRIAAQSLLAAARVSKLNRVFYLQP</sequence>
<gene>
    <name evidence="3" type="ORF">BBBOND_0003130</name>
</gene>
<evidence type="ECO:0008006" key="4">
    <source>
        <dbReference type="Google" id="ProtNLM"/>
    </source>
</evidence>
<dbReference type="GeneID" id="24561876"/>
<feature type="coiled-coil region" evidence="1">
    <location>
        <begin position="196"/>
        <end position="223"/>
    </location>
</feature>
<protein>
    <recommendedName>
        <fullName evidence="4">C3H1-type domain-containing protein</fullName>
    </recommendedName>
</protein>
<feature type="transmembrane region" description="Helical" evidence="2">
    <location>
        <begin position="1630"/>
        <end position="1653"/>
    </location>
</feature>
<dbReference type="OrthoDB" id="5792673at2759"/>
<reference evidence="3" key="1">
    <citation type="journal article" date="2014" name="Nucleic Acids Res.">
        <title>The evolutionary dynamics of variant antigen genes in Babesia reveal a history of genomic innovation underlying host-parasite interaction.</title>
        <authorList>
            <person name="Jackson A.P."/>
            <person name="Otto T.D."/>
            <person name="Darby A."/>
            <person name="Ramaprasad A."/>
            <person name="Xia D."/>
            <person name="Echaide I.E."/>
            <person name="Farber M."/>
            <person name="Gahlot S."/>
            <person name="Gamble J."/>
            <person name="Gupta D."/>
            <person name="Gupta Y."/>
            <person name="Jackson L."/>
            <person name="Malandrin L."/>
            <person name="Malas T.B."/>
            <person name="Moussa E."/>
            <person name="Nair M."/>
            <person name="Reid AJ."/>
            <person name="Sanders M."/>
            <person name="Sharma J."/>
            <person name="Tracey A."/>
            <person name="Quail M.A."/>
            <person name="Weir W."/>
            <person name="Wastling J.M."/>
            <person name="Hall N."/>
            <person name="Willadsen P."/>
            <person name="Lingelbach K."/>
            <person name="Shiels B."/>
            <person name="Tait A."/>
            <person name="Berriman M."/>
            <person name="Allred D.R."/>
            <person name="Pain A."/>
        </authorList>
    </citation>
    <scope>NUCLEOTIDE SEQUENCE</scope>
    <source>
        <strain evidence="3">Bond</strain>
    </source>
</reference>
<name>A0A061BJI4_BABBI</name>
<dbReference type="VEuPathDB" id="PiroplasmaDB:BBBOND_0003130"/>
<organism evidence="3">
    <name type="scientific">Babesia bigemina</name>
    <dbReference type="NCBI Taxonomy" id="5866"/>
    <lineage>
        <taxon>Eukaryota</taxon>
        <taxon>Sar</taxon>
        <taxon>Alveolata</taxon>
        <taxon>Apicomplexa</taxon>
        <taxon>Aconoidasida</taxon>
        <taxon>Piroplasmida</taxon>
        <taxon>Babesiidae</taxon>
        <taxon>Babesia</taxon>
    </lineage>
</organism>
<evidence type="ECO:0000313" key="3">
    <source>
        <dbReference type="EMBL" id="CDR71654.1"/>
    </source>
</evidence>
<dbReference type="RefSeq" id="XP_012770601.1">
    <property type="nucleotide sequence ID" value="XM_012915147.1"/>
</dbReference>
<keyword evidence="2" id="KW-0472">Membrane</keyword>